<organism evidence="1 2">
    <name type="scientific">Coniosporium tulheliwenetii</name>
    <dbReference type="NCBI Taxonomy" id="3383036"/>
    <lineage>
        <taxon>Eukaryota</taxon>
        <taxon>Fungi</taxon>
        <taxon>Dikarya</taxon>
        <taxon>Ascomycota</taxon>
        <taxon>Pezizomycotina</taxon>
        <taxon>Dothideomycetes</taxon>
        <taxon>Dothideomycetes incertae sedis</taxon>
        <taxon>Coniosporium</taxon>
    </lineage>
</organism>
<dbReference type="EMBL" id="JAPDRP010000006">
    <property type="protein sequence ID" value="KAJ9646428.1"/>
    <property type="molecule type" value="Genomic_DNA"/>
</dbReference>
<protein>
    <submittedName>
        <fullName evidence="1">Uncharacterized protein</fullName>
    </submittedName>
</protein>
<evidence type="ECO:0000313" key="2">
    <source>
        <dbReference type="Proteomes" id="UP001172680"/>
    </source>
</evidence>
<reference evidence="1" key="1">
    <citation type="submission" date="2022-10" db="EMBL/GenBank/DDBJ databases">
        <title>Culturing micro-colonial fungi from biological soil crusts in the Mojave desert and describing Neophaeococcomyces mojavensis, and introducing the new genera and species Taxawa tesnikishii.</title>
        <authorList>
            <person name="Kurbessoian T."/>
            <person name="Stajich J.E."/>
        </authorList>
    </citation>
    <scope>NUCLEOTIDE SEQUENCE</scope>
    <source>
        <strain evidence="1">JES_115</strain>
    </source>
</reference>
<accession>A0ACC2ZFQ1</accession>
<evidence type="ECO:0000313" key="1">
    <source>
        <dbReference type="EMBL" id="KAJ9646428.1"/>
    </source>
</evidence>
<proteinExistence type="predicted"/>
<sequence length="150" mass="17201">MPALSLKAANREQRHLTLRHAQQYNTPSRRPHLLSNVYLHPPTRPQPPEKPRLTEEEKKSNHIASEQKRREAIRLGFDRLASLVPGMEGQGRSEANVLERTILYMEELIRERDALVERAREKGLDTAKWELPDSVTRVPFAPEGVGEVPD</sequence>
<gene>
    <name evidence="1" type="ORF">H2199_002477</name>
</gene>
<dbReference type="Proteomes" id="UP001172680">
    <property type="component" value="Unassembled WGS sequence"/>
</dbReference>
<name>A0ACC2ZFQ1_9PEZI</name>
<comment type="caution">
    <text evidence="1">The sequence shown here is derived from an EMBL/GenBank/DDBJ whole genome shotgun (WGS) entry which is preliminary data.</text>
</comment>
<keyword evidence="2" id="KW-1185">Reference proteome</keyword>